<feature type="transmembrane region" description="Helical" evidence="8">
    <location>
        <begin position="144"/>
        <end position="164"/>
    </location>
</feature>
<sequence>MQTKQYPFYLQATVVLFGLILTVYVMAQLADILIPLAFAAFFAVLLNRLCNRLERLKLPKIVAISVTLFIATAVVAGIFFFLSSQIVSFGDTIPTLKAKFGQIINDLKNFVHQHFGINAQKQVQYINDAMNSGKKLVGKTLNTVLGTLSLIFLIPVYIFLMLLYKRLIVNFVFEVFSEENSARVAEILEETKAAIQSYIVGLLTETAIVAVMNSAALLLLGVPYAILIGVIGALLNLLPYIGGLVAIALPVLMATISHDGYTTQLGVIGAYLFIQFIDNNILVPRIVSSKVQINALISIIGVLLGNQLWGISGMFLSIPFIAVLKIVFDRIDGLKPWGKILGDNIPTRSIGHIWKLRSERKAAEKEVKVTTT</sequence>
<dbReference type="Pfam" id="PF01594">
    <property type="entry name" value="AI-2E_transport"/>
    <property type="match status" value="1"/>
</dbReference>
<feature type="transmembrane region" description="Helical" evidence="8">
    <location>
        <begin position="265"/>
        <end position="287"/>
    </location>
</feature>
<accession>A0A917J8J2</accession>
<keyword evidence="5 8" id="KW-0812">Transmembrane</keyword>
<keyword evidence="7 8" id="KW-0472">Membrane</keyword>
<dbReference type="PANTHER" id="PTHR21716:SF53">
    <property type="entry name" value="PERMEASE PERM-RELATED"/>
    <property type="match status" value="1"/>
</dbReference>
<evidence type="ECO:0000256" key="1">
    <source>
        <dbReference type="ARBA" id="ARBA00004651"/>
    </source>
</evidence>
<dbReference type="RefSeq" id="WP_188413421.1">
    <property type="nucleotide sequence ID" value="NZ_BMDO01000001.1"/>
</dbReference>
<reference evidence="9" key="1">
    <citation type="journal article" date="2014" name="Int. J. Syst. Evol. Microbiol.">
        <title>Complete genome sequence of Corynebacterium casei LMG S-19264T (=DSM 44701T), isolated from a smear-ripened cheese.</title>
        <authorList>
            <consortium name="US DOE Joint Genome Institute (JGI-PGF)"/>
            <person name="Walter F."/>
            <person name="Albersmeier A."/>
            <person name="Kalinowski J."/>
            <person name="Ruckert C."/>
        </authorList>
    </citation>
    <scope>NUCLEOTIDE SEQUENCE</scope>
    <source>
        <strain evidence="9">CCM 8711</strain>
    </source>
</reference>
<feature type="transmembrane region" description="Helical" evidence="8">
    <location>
        <begin position="307"/>
        <end position="328"/>
    </location>
</feature>
<keyword evidence="10" id="KW-1185">Reference proteome</keyword>
<keyword evidence="4" id="KW-1003">Cell membrane</keyword>
<dbReference type="InterPro" id="IPR002549">
    <property type="entry name" value="AI-2E-like"/>
</dbReference>
<evidence type="ECO:0000256" key="2">
    <source>
        <dbReference type="ARBA" id="ARBA00009773"/>
    </source>
</evidence>
<keyword evidence="6 8" id="KW-1133">Transmembrane helix</keyword>
<comment type="subcellular location">
    <subcellularLocation>
        <location evidence="1">Cell membrane</location>
        <topology evidence="1">Multi-pass membrane protein</topology>
    </subcellularLocation>
</comment>
<evidence type="ECO:0000313" key="10">
    <source>
        <dbReference type="Proteomes" id="UP000662074"/>
    </source>
</evidence>
<evidence type="ECO:0000256" key="7">
    <source>
        <dbReference type="ARBA" id="ARBA00023136"/>
    </source>
</evidence>
<dbReference type="AlphaFoldDB" id="A0A917J8J2"/>
<name>A0A917J8J2_9SPHI</name>
<feature type="transmembrane region" description="Helical" evidence="8">
    <location>
        <begin position="7"/>
        <end position="26"/>
    </location>
</feature>
<evidence type="ECO:0000256" key="8">
    <source>
        <dbReference type="SAM" id="Phobius"/>
    </source>
</evidence>
<feature type="transmembrane region" description="Helical" evidence="8">
    <location>
        <begin position="61"/>
        <end position="82"/>
    </location>
</feature>
<feature type="transmembrane region" description="Helical" evidence="8">
    <location>
        <begin position="198"/>
        <end position="220"/>
    </location>
</feature>
<feature type="transmembrane region" description="Helical" evidence="8">
    <location>
        <begin position="226"/>
        <end position="253"/>
    </location>
</feature>
<organism evidence="9 10">
    <name type="scientific">Mucilaginibacter galii</name>
    <dbReference type="NCBI Taxonomy" id="2005073"/>
    <lineage>
        <taxon>Bacteria</taxon>
        <taxon>Pseudomonadati</taxon>
        <taxon>Bacteroidota</taxon>
        <taxon>Sphingobacteriia</taxon>
        <taxon>Sphingobacteriales</taxon>
        <taxon>Sphingobacteriaceae</taxon>
        <taxon>Mucilaginibacter</taxon>
    </lineage>
</organism>
<proteinExistence type="inferred from homology"/>
<evidence type="ECO:0000256" key="3">
    <source>
        <dbReference type="ARBA" id="ARBA00022448"/>
    </source>
</evidence>
<dbReference type="GO" id="GO:0005886">
    <property type="term" value="C:plasma membrane"/>
    <property type="evidence" value="ECO:0007669"/>
    <property type="project" value="UniProtKB-SubCell"/>
</dbReference>
<dbReference type="EMBL" id="BMDO01000001">
    <property type="protein sequence ID" value="GGI49259.1"/>
    <property type="molecule type" value="Genomic_DNA"/>
</dbReference>
<evidence type="ECO:0000313" key="9">
    <source>
        <dbReference type="EMBL" id="GGI49259.1"/>
    </source>
</evidence>
<comment type="similarity">
    <text evidence="2">Belongs to the autoinducer-2 exporter (AI-2E) (TC 2.A.86) family.</text>
</comment>
<evidence type="ECO:0000256" key="6">
    <source>
        <dbReference type="ARBA" id="ARBA00022989"/>
    </source>
</evidence>
<protein>
    <submittedName>
        <fullName evidence="9">AI-2E family transporter</fullName>
    </submittedName>
</protein>
<dbReference type="Proteomes" id="UP000662074">
    <property type="component" value="Unassembled WGS sequence"/>
</dbReference>
<reference evidence="9" key="2">
    <citation type="submission" date="2020-09" db="EMBL/GenBank/DDBJ databases">
        <authorList>
            <person name="Sun Q."/>
            <person name="Sedlacek I."/>
        </authorList>
    </citation>
    <scope>NUCLEOTIDE SEQUENCE</scope>
    <source>
        <strain evidence="9">CCM 8711</strain>
    </source>
</reference>
<dbReference type="PANTHER" id="PTHR21716">
    <property type="entry name" value="TRANSMEMBRANE PROTEIN"/>
    <property type="match status" value="1"/>
</dbReference>
<evidence type="ECO:0000256" key="4">
    <source>
        <dbReference type="ARBA" id="ARBA00022475"/>
    </source>
</evidence>
<gene>
    <name evidence="9" type="ORF">GCM10011425_04710</name>
</gene>
<evidence type="ECO:0000256" key="5">
    <source>
        <dbReference type="ARBA" id="ARBA00022692"/>
    </source>
</evidence>
<comment type="caution">
    <text evidence="9">The sequence shown here is derived from an EMBL/GenBank/DDBJ whole genome shotgun (WGS) entry which is preliminary data.</text>
</comment>
<keyword evidence="3" id="KW-0813">Transport</keyword>